<gene>
    <name evidence="6" type="ORF">SAMN04488050_112114</name>
</gene>
<dbReference type="EMBL" id="FOZW01000012">
    <property type="protein sequence ID" value="SFT15870.1"/>
    <property type="molecule type" value="Genomic_DNA"/>
</dbReference>
<protein>
    <submittedName>
        <fullName evidence="6">Predicted methyltransferase, contains TPR repeat</fullName>
    </submittedName>
</protein>
<dbReference type="InterPro" id="IPR011990">
    <property type="entry name" value="TPR-like_helical_dom_sf"/>
</dbReference>
<sequence length="317" mass="33805">MMLGTSFPCGDPMAERRAGFAETLAHLGDFGGAIEALRGAMELVPGWAAGWFRLGEYLEAVGEVGAAAEAWDKAVVADPRDPLGAGLRRDLLRGVPVAESMPPAFVELLFDQYAPRFERSLVGKLNYRGPELLLAALHAQGFERARHALDLGCGTGLMGELLRPQCGCLDGFDISSGMLAEAASKGAYDLLEKRDIAEMAAILPRYDLIVAADVFIYLGALERVIGWCAGALAPGGHFAFTLELGDAPVQLRESRRFAHSRDYVTGLLAEAGFTGVALTDCVLRQDRGQDVAALLVAARAPARVFDREGDGEAEALV</sequence>
<evidence type="ECO:0000259" key="5">
    <source>
        <dbReference type="Pfam" id="PF08242"/>
    </source>
</evidence>
<dbReference type="GO" id="GO:0032259">
    <property type="term" value="P:methylation"/>
    <property type="evidence" value="ECO:0007669"/>
    <property type="project" value="UniProtKB-KW"/>
</dbReference>
<keyword evidence="7" id="KW-1185">Reference proteome</keyword>
<evidence type="ECO:0000256" key="1">
    <source>
        <dbReference type="ARBA" id="ARBA00022603"/>
    </source>
</evidence>
<dbReference type="InterPro" id="IPR029063">
    <property type="entry name" value="SAM-dependent_MTases_sf"/>
</dbReference>
<keyword evidence="1 6" id="KW-0489">Methyltransferase</keyword>
<dbReference type="SUPFAM" id="SSF53335">
    <property type="entry name" value="S-adenosyl-L-methionine-dependent methyltransferases"/>
    <property type="match status" value="1"/>
</dbReference>
<dbReference type="SUPFAM" id="SSF48452">
    <property type="entry name" value="TPR-like"/>
    <property type="match status" value="1"/>
</dbReference>
<reference evidence="7" key="1">
    <citation type="submission" date="2016-10" db="EMBL/GenBank/DDBJ databases">
        <authorList>
            <person name="Varghese N."/>
            <person name="Submissions S."/>
        </authorList>
    </citation>
    <scope>NUCLEOTIDE SEQUENCE [LARGE SCALE GENOMIC DNA]</scope>
    <source>
        <strain evidence="7">DSM 26894</strain>
    </source>
</reference>
<dbReference type="PROSITE" id="PS50005">
    <property type="entry name" value="TPR"/>
    <property type="match status" value="1"/>
</dbReference>
<evidence type="ECO:0000256" key="4">
    <source>
        <dbReference type="PROSITE-ProRule" id="PRU00339"/>
    </source>
</evidence>
<dbReference type="InterPro" id="IPR019734">
    <property type="entry name" value="TPR_rpt"/>
</dbReference>
<dbReference type="GO" id="GO:0008168">
    <property type="term" value="F:methyltransferase activity"/>
    <property type="evidence" value="ECO:0007669"/>
    <property type="project" value="UniProtKB-KW"/>
</dbReference>
<evidence type="ECO:0000256" key="3">
    <source>
        <dbReference type="ARBA" id="ARBA00022691"/>
    </source>
</evidence>
<dbReference type="STRING" id="311180.SAMN04488050_112114"/>
<keyword evidence="4" id="KW-0802">TPR repeat</keyword>
<dbReference type="RefSeq" id="WP_245696175.1">
    <property type="nucleotide sequence ID" value="NZ_FNCL01000012.1"/>
</dbReference>
<evidence type="ECO:0000313" key="6">
    <source>
        <dbReference type="EMBL" id="SFT15870.1"/>
    </source>
</evidence>
<dbReference type="SMART" id="SM00028">
    <property type="entry name" value="TPR"/>
    <property type="match status" value="2"/>
</dbReference>
<keyword evidence="3" id="KW-0949">S-adenosyl-L-methionine</keyword>
<organism evidence="6 7">
    <name type="scientific">Alloyangia pacifica</name>
    <dbReference type="NCBI Taxonomy" id="311180"/>
    <lineage>
        <taxon>Bacteria</taxon>
        <taxon>Pseudomonadati</taxon>
        <taxon>Pseudomonadota</taxon>
        <taxon>Alphaproteobacteria</taxon>
        <taxon>Rhodobacterales</taxon>
        <taxon>Roseobacteraceae</taxon>
        <taxon>Alloyangia</taxon>
    </lineage>
</organism>
<evidence type="ECO:0000313" key="7">
    <source>
        <dbReference type="Proteomes" id="UP000199392"/>
    </source>
</evidence>
<dbReference type="Gene3D" id="3.40.50.150">
    <property type="entry name" value="Vaccinia Virus protein VP39"/>
    <property type="match status" value="1"/>
</dbReference>
<evidence type="ECO:0000256" key="2">
    <source>
        <dbReference type="ARBA" id="ARBA00022679"/>
    </source>
</evidence>
<dbReference type="InterPro" id="IPR013217">
    <property type="entry name" value="Methyltransf_12"/>
</dbReference>
<dbReference type="Pfam" id="PF08242">
    <property type="entry name" value="Methyltransf_12"/>
    <property type="match status" value="1"/>
</dbReference>
<dbReference type="Gene3D" id="1.25.40.10">
    <property type="entry name" value="Tetratricopeptide repeat domain"/>
    <property type="match status" value="1"/>
</dbReference>
<dbReference type="CDD" id="cd02440">
    <property type="entry name" value="AdoMet_MTases"/>
    <property type="match status" value="1"/>
</dbReference>
<proteinExistence type="predicted"/>
<feature type="repeat" description="TPR" evidence="4">
    <location>
        <begin position="48"/>
        <end position="81"/>
    </location>
</feature>
<dbReference type="AlphaFoldDB" id="A0A1I6VQ59"/>
<name>A0A1I6VQ59_9RHOB</name>
<accession>A0A1I6VQ59</accession>
<dbReference type="Proteomes" id="UP000199392">
    <property type="component" value="Unassembled WGS sequence"/>
</dbReference>
<feature type="domain" description="Methyltransferase type 12" evidence="5">
    <location>
        <begin position="149"/>
        <end position="238"/>
    </location>
</feature>
<dbReference type="PANTHER" id="PTHR43464">
    <property type="entry name" value="METHYLTRANSFERASE"/>
    <property type="match status" value="1"/>
</dbReference>
<keyword evidence="2 6" id="KW-0808">Transferase</keyword>
<dbReference type="PANTHER" id="PTHR43464:SF19">
    <property type="entry name" value="UBIQUINONE BIOSYNTHESIS O-METHYLTRANSFERASE, MITOCHONDRIAL"/>
    <property type="match status" value="1"/>
</dbReference>